<dbReference type="STRING" id="263820.PTO0442"/>
<dbReference type="PaxDb" id="263820-PTO0442"/>
<evidence type="ECO:0000313" key="16">
    <source>
        <dbReference type="Proteomes" id="UP000192315"/>
    </source>
</evidence>
<dbReference type="GeneID" id="2844919"/>
<evidence type="ECO:0000259" key="12">
    <source>
        <dbReference type="PROSITE" id="PS51352"/>
    </source>
</evidence>
<dbReference type="PIRSF" id="PIRSF000239">
    <property type="entry name" value="AHPC"/>
    <property type="match status" value="1"/>
</dbReference>
<dbReference type="EMBL" id="AE017261">
    <property type="protein sequence ID" value="AAT43027.1"/>
    <property type="molecule type" value="Genomic_DNA"/>
</dbReference>
<keyword evidence="16" id="KW-1185">Reference proteome</keyword>
<comment type="similarity">
    <text evidence="9">Belongs to the peroxiredoxin family. BCP/PrxQ subfamily.</text>
</comment>
<evidence type="ECO:0000256" key="11">
    <source>
        <dbReference type="PIRSR" id="PIRSR000239-1"/>
    </source>
</evidence>
<evidence type="ECO:0000256" key="3">
    <source>
        <dbReference type="ARBA" id="ARBA00022559"/>
    </source>
</evidence>
<dbReference type="AlphaFoldDB" id="Q6L1X5"/>
<name>Q6L1X5_PICTO</name>
<dbReference type="HOGENOM" id="CLU_042529_14_1_2"/>
<evidence type="ECO:0000313" key="13">
    <source>
        <dbReference type="EMBL" id="AAT43027.1"/>
    </source>
</evidence>
<evidence type="ECO:0000256" key="5">
    <source>
        <dbReference type="ARBA" id="ARBA00023002"/>
    </source>
</evidence>
<proteinExistence type="inferred from homology"/>
<evidence type="ECO:0000256" key="1">
    <source>
        <dbReference type="ARBA" id="ARBA00011245"/>
    </source>
</evidence>
<accession>Q6L1X5</accession>
<dbReference type="InterPro" id="IPR024706">
    <property type="entry name" value="Peroxiredoxin_AhpC-typ"/>
</dbReference>
<dbReference type="CDD" id="cd03017">
    <property type="entry name" value="PRX_BCP"/>
    <property type="match status" value="1"/>
</dbReference>
<keyword evidence="4" id="KW-0049">Antioxidant</keyword>
<dbReference type="OrthoDB" id="145578at2157"/>
<evidence type="ECO:0000313" key="14">
    <source>
        <dbReference type="EMBL" id="SMD30671.1"/>
    </source>
</evidence>
<feature type="domain" description="Thioredoxin" evidence="12">
    <location>
        <begin position="4"/>
        <end position="148"/>
    </location>
</feature>
<dbReference type="GO" id="GO:0034599">
    <property type="term" value="P:cellular response to oxidative stress"/>
    <property type="evidence" value="ECO:0007669"/>
    <property type="project" value="TreeGrafter"/>
</dbReference>
<dbReference type="RefSeq" id="WP_011177243.1">
    <property type="nucleotide sequence ID" value="NC_005877.1"/>
</dbReference>
<dbReference type="GO" id="GO:0045454">
    <property type="term" value="P:cell redox homeostasis"/>
    <property type="evidence" value="ECO:0007669"/>
    <property type="project" value="TreeGrafter"/>
</dbReference>
<dbReference type="Gene3D" id="3.40.30.10">
    <property type="entry name" value="Glutaredoxin"/>
    <property type="match status" value="1"/>
</dbReference>
<dbReference type="GO" id="GO:0008379">
    <property type="term" value="F:thioredoxin peroxidase activity"/>
    <property type="evidence" value="ECO:0007669"/>
    <property type="project" value="TreeGrafter"/>
</dbReference>
<dbReference type="InterPro" id="IPR036249">
    <property type="entry name" value="Thioredoxin-like_sf"/>
</dbReference>
<evidence type="ECO:0000256" key="4">
    <source>
        <dbReference type="ARBA" id="ARBA00022862"/>
    </source>
</evidence>
<dbReference type="PANTHER" id="PTHR42801:SF4">
    <property type="entry name" value="AHPC_TSA FAMILY PROTEIN"/>
    <property type="match status" value="1"/>
</dbReference>
<evidence type="ECO:0000313" key="15">
    <source>
        <dbReference type="Proteomes" id="UP000000438"/>
    </source>
</evidence>
<dbReference type="Proteomes" id="UP000192315">
    <property type="component" value="Unassembled WGS sequence"/>
</dbReference>
<dbReference type="PROSITE" id="PS51352">
    <property type="entry name" value="THIOREDOXIN_2"/>
    <property type="match status" value="1"/>
</dbReference>
<dbReference type="NCBIfam" id="NF006960">
    <property type="entry name" value="PRK09437.1"/>
    <property type="match status" value="1"/>
</dbReference>
<feature type="active site" description="Cysteine sulfenic acid (-SOH) intermediate; for peroxidase activity" evidence="11">
    <location>
        <position position="46"/>
    </location>
</feature>
<evidence type="ECO:0000256" key="2">
    <source>
        <dbReference type="ARBA" id="ARBA00013017"/>
    </source>
</evidence>
<reference evidence="14 16" key="3">
    <citation type="submission" date="2017-04" db="EMBL/GenBank/DDBJ databases">
        <authorList>
            <person name="Varghese N."/>
            <person name="Submissions S."/>
        </authorList>
    </citation>
    <scope>NUCLEOTIDE SEQUENCE [LARGE SCALE GENOMIC DNA]</scope>
    <source>
        <strain evidence="14 16">DSM 9789</strain>
    </source>
</reference>
<dbReference type="Proteomes" id="UP000000438">
    <property type="component" value="Chromosome"/>
</dbReference>
<dbReference type="KEGG" id="pto:PTO0442"/>
<dbReference type="FunFam" id="3.40.30.10:FF:000007">
    <property type="entry name" value="Thioredoxin-dependent thiol peroxidase"/>
    <property type="match status" value="1"/>
</dbReference>
<keyword evidence="6" id="KW-1015">Disulfide bond</keyword>
<sequence length="150" mass="17055">MELLKVGDTAPDFETVDQNGKTVKLSDFRGMPVVLYFYPKDNTPGCTVEAKNFRDNMDIFDSRVKVIGVSVDSQESHMKFHEKLNLNFDLLSDKSKEIVKKYGVLGVSTAKRVTYIIDQNGKIAHVFEKVKPDGHAKEVYEKLKELKLIN</sequence>
<evidence type="ECO:0000256" key="9">
    <source>
        <dbReference type="ARBA" id="ARBA00038489"/>
    </source>
</evidence>
<keyword evidence="3" id="KW-0575">Peroxidase</keyword>
<keyword evidence="5" id="KW-0560">Oxidoreductase</keyword>
<dbReference type="InterPro" id="IPR050924">
    <property type="entry name" value="Peroxiredoxin_BCP/PrxQ"/>
</dbReference>
<dbReference type="EMBL" id="FWYE01000001">
    <property type="protein sequence ID" value="SMD30671.1"/>
    <property type="molecule type" value="Genomic_DNA"/>
</dbReference>
<keyword evidence="7" id="KW-0676">Redox-active center</keyword>
<organism evidence="13 15">
    <name type="scientific">Picrophilus torridus (strain ATCC 700027 / DSM 9790 / JCM 10055 / NBRC 100828 / KAW 2/3)</name>
    <dbReference type="NCBI Taxonomy" id="1122961"/>
    <lineage>
        <taxon>Archaea</taxon>
        <taxon>Methanobacteriati</taxon>
        <taxon>Thermoplasmatota</taxon>
        <taxon>Thermoplasmata</taxon>
        <taxon>Thermoplasmatales</taxon>
        <taxon>Picrophilaceae</taxon>
        <taxon>Picrophilus</taxon>
    </lineage>
</organism>
<evidence type="ECO:0000256" key="8">
    <source>
        <dbReference type="ARBA" id="ARBA00032824"/>
    </source>
</evidence>
<dbReference type="InterPro" id="IPR000866">
    <property type="entry name" value="AhpC/TSA"/>
</dbReference>
<gene>
    <name evidence="13" type="ordered locus">PTO0442</name>
    <name evidence="14" type="ORF">SAMN02745355_0565</name>
</gene>
<dbReference type="InParanoid" id="Q6L1X5"/>
<dbReference type="GO" id="GO:0005737">
    <property type="term" value="C:cytoplasm"/>
    <property type="evidence" value="ECO:0007669"/>
    <property type="project" value="TreeGrafter"/>
</dbReference>
<dbReference type="SUPFAM" id="SSF52833">
    <property type="entry name" value="Thioredoxin-like"/>
    <property type="match status" value="1"/>
</dbReference>
<dbReference type="InterPro" id="IPR013766">
    <property type="entry name" value="Thioredoxin_domain"/>
</dbReference>
<reference evidence="13 15" key="1">
    <citation type="journal article" date="2004" name="Proc. Natl. Acad. Sci. U.S.A.">
        <title>Genome sequence of Picrophilus torridus and its implications for life around pH 0.</title>
        <authorList>
            <person name="Futterer O."/>
            <person name="Angelov A."/>
            <person name="Liesegang H."/>
            <person name="Gottschalk G."/>
            <person name="Schleper C."/>
            <person name="Schepers B."/>
            <person name="Dock C."/>
            <person name="Antranikian G."/>
            <person name="Liebl W."/>
        </authorList>
    </citation>
    <scope>NUCLEOTIDE SEQUENCE [LARGE SCALE GENOMIC DNA]</scope>
    <source>
        <strain evidence="15">ATCC 700027 / DSM 9790 / JCM 10055 / NBRC 100828</strain>
        <strain evidence="13">DSM 9790</strain>
    </source>
</reference>
<comment type="catalytic activity">
    <reaction evidence="10">
        <text>a hydroperoxide + [thioredoxin]-dithiol = an alcohol + [thioredoxin]-disulfide + H2O</text>
        <dbReference type="Rhea" id="RHEA:62620"/>
        <dbReference type="Rhea" id="RHEA-COMP:10698"/>
        <dbReference type="Rhea" id="RHEA-COMP:10700"/>
        <dbReference type="ChEBI" id="CHEBI:15377"/>
        <dbReference type="ChEBI" id="CHEBI:29950"/>
        <dbReference type="ChEBI" id="CHEBI:30879"/>
        <dbReference type="ChEBI" id="CHEBI:35924"/>
        <dbReference type="ChEBI" id="CHEBI:50058"/>
        <dbReference type="EC" id="1.11.1.24"/>
    </reaction>
</comment>
<dbReference type="EC" id="1.11.1.24" evidence="2"/>
<dbReference type="eggNOG" id="arCOG00310">
    <property type="taxonomic scope" value="Archaea"/>
</dbReference>
<reference evidence="13" key="2">
    <citation type="submission" date="2004-02" db="EMBL/GenBank/DDBJ databases">
        <authorList>
            <person name="Fuetterer O."/>
            <person name="Angelov A."/>
            <person name="Liesegang H."/>
            <person name="Gottschalk G."/>
            <person name="Schleper C."/>
            <person name="Schepers B."/>
            <person name="Dock C."/>
            <person name="Antranikian G."/>
            <person name="Liebl W."/>
        </authorList>
    </citation>
    <scope>NUCLEOTIDE SEQUENCE</scope>
    <source>
        <strain evidence="13">DSM 9790</strain>
    </source>
</reference>
<dbReference type="PATRIC" id="fig|263820.9.peg.467"/>
<dbReference type="PANTHER" id="PTHR42801">
    <property type="entry name" value="THIOREDOXIN-DEPENDENT PEROXIDE REDUCTASE"/>
    <property type="match status" value="1"/>
</dbReference>
<accession>A0A8G2FWC8</accession>
<dbReference type="Pfam" id="PF00578">
    <property type="entry name" value="AhpC-TSA"/>
    <property type="match status" value="1"/>
</dbReference>
<dbReference type="PeroxiBase" id="4370">
    <property type="entry name" value="PItoBCP02"/>
</dbReference>
<evidence type="ECO:0000256" key="7">
    <source>
        <dbReference type="ARBA" id="ARBA00023284"/>
    </source>
</evidence>
<protein>
    <recommendedName>
        <fullName evidence="2">thioredoxin-dependent peroxiredoxin</fullName>
        <ecNumber evidence="2">1.11.1.24</ecNumber>
    </recommendedName>
    <alternativeName>
        <fullName evidence="8">Thioredoxin peroxidase</fullName>
    </alternativeName>
</protein>
<evidence type="ECO:0000256" key="6">
    <source>
        <dbReference type="ARBA" id="ARBA00023157"/>
    </source>
</evidence>
<comment type="subunit">
    <text evidence="1">Monomer.</text>
</comment>
<evidence type="ECO:0000256" key="10">
    <source>
        <dbReference type="ARBA" id="ARBA00049091"/>
    </source>
</evidence>